<dbReference type="GO" id="GO:0006355">
    <property type="term" value="P:regulation of DNA-templated transcription"/>
    <property type="evidence" value="ECO:0000318"/>
    <property type="project" value="GO_Central"/>
</dbReference>
<dbReference type="STRING" id="5888.A0CNP4"/>
<protein>
    <submittedName>
        <fullName evidence="3">Uncharacterized protein</fullName>
    </submittedName>
</protein>
<proteinExistence type="predicted"/>
<evidence type="ECO:0000259" key="1">
    <source>
        <dbReference type="PROSITE" id="PS50090"/>
    </source>
</evidence>
<dbReference type="KEGG" id="ptm:GSPATT00008853001"/>
<dbReference type="RefSeq" id="XP_001439808.1">
    <property type="nucleotide sequence ID" value="XM_001439771.1"/>
</dbReference>
<reference evidence="3 4" key="1">
    <citation type="journal article" date="2006" name="Nature">
        <title>Global trends of whole-genome duplications revealed by the ciliate Paramecium tetraurelia.</title>
        <authorList>
            <consortium name="Genoscope"/>
            <person name="Aury J.-M."/>
            <person name="Jaillon O."/>
            <person name="Duret L."/>
            <person name="Noel B."/>
            <person name="Jubin C."/>
            <person name="Porcel B.M."/>
            <person name="Segurens B."/>
            <person name="Daubin V."/>
            <person name="Anthouard V."/>
            <person name="Aiach N."/>
            <person name="Arnaiz O."/>
            <person name="Billaut A."/>
            <person name="Beisson J."/>
            <person name="Blanc I."/>
            <person name="Bouhouche K."/>
            <person name="Camara F."/>
            <person name="Duharcourt S."/>
            <person name="Guigo R."/>
            <person name="Gogendeau D."/>
            <person name="Katinka M."/>
            <person name="Keller A.-M."/>
            <person name="Kissmehl R."/>
            <person name="Klotz C."/>
            <person name="Koll F."/>
            <person name="Le Moue A."/>
            <person name="Lepere C."/>
            <person name="Malinsky S."/>
            <person name="Nowacki M."/>
            <person name="Nowak J.K."/>
            <person name="Plattner H."/>
            <person name="Poulain J."/>
            <person name="Ruiz F."/>
            <person name="Serrano V."/>
            <person name="Zagulski M."/>
            <person name="Dessen P."/>
            <person name="Betermier M."/>
            <person name="Weissenbach J."/>
            <person name="Scarpelli C."/>
            <person name="Schachter V."/>
            <person name="Sperling L."/>
            <person name="Meyer E."/>
            <person name="Cohen J."/>
            <person name="Wincker P."/>
        </authorList>
    </citation>
    <scope>NUCLEOTIDE SEQUENCE [LARGE SCALE GENOMIC DNA]</scope>
    <source>
        <strain evidence="3 4">Stock d4-2</strain>
    </source>
</reference>
<dbReference type="InterPro" id="IPR009057">
    <property type="entry name" value="Homeodomain-like_sf"/>
</dbReference>
<dbReference type="SMART" id="SM00717">
    <property type="entry name" value="SANT"/>
    <property type="match status" value="3"/>
</dbReference>
<sequence>MSYDEDFNFDPLNDDQFCFVQEDQFQNDIIDQNNQLQFECDLLGDIKQLEEINFSCQEEINHVSENLDALQKLSSTHNFVIENDSRLLSKIQCFNNQSKVEDCTFESRSRSREIERNTGKMKKWTQEENDILANLYQQFNGDWQRIVERMPGRTLTQCKQYWQRKHKPEQSQKSKWTPEEDQIIRDNVNTEENNWATIAAILKNKTGKQIRERYINKLRSDIIDVKQQPWSKQEDQKLLQLYNQLGSKWSQIARQFPGRSVKTLVQFQDLQIKNRTHKLLKTQCGTQVQNEQLKLQVQNLEGYLELEKTCEKSQNKPKFEFPQYNSYSVSSQFIQ</sequence>
<dbReference type="Proteomes" id="UP000000600">
    <property type="component" value="Unassembled WGS sequence"/>
</dbReference>
<dbReference type="PROSITE" id="PS50090">
    <property type="entry name" value="MYB_LIKE"/>
    <property type="match status" value="3"/>
</dbReference>
<dbReference type="HOGENOM" id="CLU_867283_0_0_1"/>
<dbReference type="PANTHER" id="PTHR45614:SF253">
    <property type="entry name" value="CHROMOSOME UNDETERMINED SCAFFOLD_38, WHOLE GENOME SHOTGUN SEQUENCE"/>
    <property type="match status" value="1"/>
</dbReference>
<dbReference type="Pfam" id="PF00249">
    <property type="entry name" value="Myb_DNA-binding"/>
    <property type="match status" value="3"/>
</dbReference>
<evidence type="ECO:0000313" key="4">
    <source>
        <dbReference type="Proteomes" id="UP000000600"/>
    </source>
</evidence>
<dbReference type="InterPro" id="IPR017930">
    <property type="entry name" value="Myb_dom"/>
</dbReference>
<dbReference type="PANTHER" id="PTHR45614">
    <property type="entry name" value="MYB PROTEIN-RELATED"/>
    <property type="match status" value="1"/>
</dbReference>
<dbReference type="InterPro" id="IPR050560">
    <property type="entry name" value="MYB_TF"/>
</dbReference>
<name>A0CNP4_PARTE</name>
<dbReference type="GeneID" id="5025593"/>
<feature type="domain" description="Myb-like" evidence="1">
    <location>
        <begin position="168"/>
        <end position="218"/>
    </location>
</feature>
<dbReference type="OMA" id="QFCFVQE"/>
<feature type="domain" description="HTH myb-type" evidence="2">
    <location>
        <begin position="224"/>
        <end position="284"/>
    </location>
</feature>
<accession>A0CNP4</accession>
<feature type="domain" description="HTH myb-type" evidence="2">
    <location>
        <begin position="123"/>
        <end position="170"/>
    </location>
</feature>
<feature type="domain" description="Myb-like" evidence="1">
    <location>
        <begin position="116"/>
        <end position="166"/>
    </location>
</feature>
<gene>
    <name evidence="3" type="ORF">GSPATT00008853001</name>
</gene>
<dbReference type="InParanoid" id="A0CNP4"/>
<dbReference type="GO" id="GO:0000981">
    <property type="term" value="F:DNA-binding transcription factor activity, RNA polymerase II-specific"/>
    <property type="evidence" value="ECO:0000318"/>
    <property type="project" value="GO_Central"/>
</dbReference>
<dbReference type="PROSITE" id="PS51294">
    <property type="entry name" value="HTH_MYB"/>
    <property type="match status" value="3"/>
</dbReference>
<keyword evidence="4" id="KW-1185">Reference proteome</keyword>
<dbReference type="OrthoDB" id="2143914at2759"/>
<dbReference type="eggNOG" id="KOG0048">
    <property type="taxonomic scope" value="Eukaryota"/>
</dbReference>
<dbReference type="EMBL" id="CT868119">
    <property type="protein sequence ID" value="CAK72411.1"/>
    <property type="molecule type" value="Genomic_DNA"/>
</dbReference>
<dbReference type="SUPFAM" id="SSF46689">
    <property type="entry name" value="Homeodomain-like"/>
    <property type="match status" value="2"/>
</dbReference>
<dbReference type="GO" id="GO:0005634">
    <property type="term" value="C:nucleus"/>
    <property type="evidence" value="ECO:0000318"/>
    <property type="project" value="GO_Central"/>
</dbReference>
<feature type="domain" description="Myb-like" evidence="1">
    <location>
        <begin position="222"/>
        <end position="260"/>
    </location>
</feature>
<dbReference type="FunCoup" id="A0CNP4">
    <property type="interactions" value="2"/>
</dbReference>
<dbReference type="GO" id="GO:0000978">
    <property type="term" value="F:RNA polymerase II cis-regulatory region sequence-specific DNA binding"/>
    <property type="evidence" value="ECO:0000318"/>
    <property type="project" value="GO_Central"/>
</dbReference>
<dbReference type="AlphaFoldDB" id="A0CNP4"/>
<feature type="domain" description="HTH myb-type" evidence="2">
    <location>
        <begin position="172"/>
        <end position="222"/>
    </location>
</feature>
<evidence type="ECO:0000259" key="2">
    <source>
        <dbReference type="PROSITE" id="PS51294"/>
    </source>
</evidence>
<dbReference type="CDD" id="cd00167">
    <property type="entry name" value="SANT"/>
    <property type="match status" value="3"/>
</dbReference>
<organism evidence="3 4">
    <name type="scientific">Paramecium tetraurelia</name>
    <dbReference type="NCBI Taxonomy" id="5888"/>
    <lineage>
        <taxon>Eukaryota</taxon>
        <taxon>Sar</taxon>
        <taxon>Alveolata</taxon>
        <taxon>Ciliophora</taxon>
        <taxon>Intramacronucleata</taxon>
        <taxon>Oligohymenophorea</taxon>
        <taxon>Peniculida</taxon>
        <taxon>Parameciidae</taxon>
        <taxon>Paramecium</taxon>
    </lineage>
</organism>
<dbReference type="Gene3D" id="1.10.10.60">
    <property type="entry name" value="Homeodomain-like"/>
    <property type="match status" value="3"/>
</dbReference>
<evidence type="ECO:0000313" key="3">
    <source>
        <dbReference type="EMBL" id="CAK72411.1"/>
    </source>
</evidence>
<dbReference type="InterPro" id="IPR001005">
    <property type="entry name" value="SANT/Myb"/>
</dbReference>